<comment type="caution">
    <text evidence="2">The sequence shown here is derived from an EMBL/GenBank/DDBJ whole genome shotgun (WGS) entry which is preliminary data.</text>
</comment>
<dbReference type="NCBIfam" id="TIGR04131">
    <property type="entry name" value="Bac_Flav_CTERM"/>
    <property type="match status" value="1"/>
</dbReference>
<evidence type="ECO:0000256" key="1">
    <source>
        <dbReference type="SAM" id="SignalP"/>
    </source>
</evidence>
<protein>
    <submittedName>
        <fullName evidence="2">Gliding motility-associated C-terminal domain-containing protein</fullName>
    </submittedName>
</protein>
<dbReference type="Gene3D" id="2.60.40.3440">
    <property type="match status" value="2"/>
</dbReference>
<evidence type="ECO:0000313" key="2">
    <source>
        <dbReference type="EMBL" id="MCW3786413.1"/>
    </source>
</evidence>
<dbReference type="InterPro" id="IPR026341">
    <property type="entry name" value="T9SS_type_B"/>
</dbReference>
<dbReference type="Pfam" id="PF17963">
    <property type="entry name" value="Big_9"/>
    <property type="match status" value="2"/>
</dbReference>
<evidence type="ECO:0000313" key="3">
    <source>
        <dbReference type="Proteomes" id="UP001209229"/>
    </source>
</evidence>
<accession>A0AAE3M3J2</accession>
<feature type="chain" id="PRO_5042037177" evidence="1">
    <location>
        <begin position="25"/>
        <end position="309"/>
    </location>
</feature>
<reference evidence="2" key="1">
    <citation type="submission" date="2022-10" db="EMBL/GenBank/DDBJ databases">
        <authorList>
            <person name="Yu W.X."/>
        </authorList>
    </citation>
    <scope>NUCLEOTIDE SEQUENCE</scope>
    <source>
        <strain evidence="2">AAT</strain>
    </source>
</reference>
<organism evidence="2 3">
    <name type="scientific">Plebeiibacterium sediminum</name>
    <dbReference type="NCBI Taxonomy" id="2992112"/>
    <lineage>
        <taxon>Bacteria</taxon>
        <taxon>Pseudomonadati</taxon>
        <taxon>Bacteroidota</taxon>
        <taxon>Bacteroidia</taxon>
        <taxon>Marinilabiliales</taxon>
        <taxon>Marinilabiliaceae</taxon>
        <taxon>Plebeiibacterium</taxon>
    </lineage>
</organism>
<name>A0AAE3M3J2_9BACT</name>
<keyword evidence="3" id="KW-1185">Reference proteome</keyword>
<keyword evidence="1" id="KW-0732">Signal</keyword>
<sequence>MKTYSTLFLQLISLTLLFINTSFKNQNTNAVSVNDDYAEVSLNKTEIINIIENDYGFADGISSLKLVEQPEHGTVLINEDHSISYTPEINFTGEDRLVYEICNMYGDCGTGTVEINTIYKDYIPVAINDTISTYWTMEKMINCCANDSNLLNFPIELNIETAAEKGDCYTLNDTTIIYAPGKGYSGADSIQYSVIDEDGDYSSAWIIINLLSNDSSDDIFIPNGFSPNGDGINDFFTVPDFENASNVHLSIFTQWGDIIYENKDYKNDWDGIANSGSQSGSKVNVGTYFYRFIVADLDLDLKGYIYINF</sequence>
<feature type="signal peptide" evidence="1">
    <location>
        <begin position="1"/>
        <end position="24"/>
    </location>
</feature>
<dbReference type="RefSeq" id="WP_301189977.1">
    <property type="nucleotide sequence ID" value="NZ_JAPDPJ010000013.1"/>
</dbReference>
<dbReference type="AlphaFoldDB" id="A0AAE3M3J2"/>
<dbReference type="Proteomes" id="UP001209229">
    <property type="component" value="Unassembled WGS sequence"/>
</dbReference>
<gene>
    <name evidence="2" type="ORF">OM075_08035</name>
</gene>
<proteinExistence type="predicted"/>
<dbReference type="EMBL" id="JAPDPJ010000013">
    <property type="protein sequence ID" value="MCW3786413.1"/>
    <property type="molecule type" value="Genomic_DNA"/>
</dbReference>
<dbReference type="Pfam" id="PF13585">
    <property type="entry name" value="CHU_C"/>
    <property type="match status" value="1"/>
</dbReference>